<sequence length="158" mass="17904">MHPQLNYKFTFVSGDSADEFSGESDFKESLSMYSVLQGRSFCSKFSSLETANVFNLQYTGCRSNKKCLPLGGVIMDLPGSMSLEVINCTEVRKRVRIFLYFEDNIKFSSLYHRFNPNTTLIGEEYGMIRRISCMFCFAGFSTLQTLGLMPVLEIAQQG</sequence>
<accession>A0ABR2QW82</accession>
<keyword evidence="2" id="KW-1185">Reference proteome</keyword>
<name>A0ABR2QW82_9ROSI</name>
<proteinExistence type="predicted"/>
<dbReference type="PANTHER" id="PTHR33389">
    <property type="entry name" value="FAMILY PROTEIN, PUTATIVE (DUF2921)-RELATED"/>
    <property type="match status" value="1"/>
</dbReference>
<gene>
    <name evidence="1" type="ORF">V6N11_042384</name>
</gene>
<evidence type="ECO:0000313" key="2">
    <source>
        <dbReference type="Proteomes" id="UP001396334"/>
    </source>
</evidence>
<evidence type="ECO:0000313" key="1">
    <source>
        <dbReference type="EMBL" id="KAK9004934.1"/>
    </source>
</evidence>
<dbReference type="PANTHER" id="PTHR33389:SF17">
    <property type="entry name" value="DUF2921 FAMILY PROTEIN"/>
    <property type="match status" value="1"/>
</dbReference>
<comment type="caution">
    <text evidence="1">The sequence shown here is derived from an EMBL/GenBank/DDBJ whole genome shotgun (WGS) entry which is preliminary data.</text>
</comment>
<dbReference type="EMBL" id="JBBPBN010000030">
    <property type="protein sequence ID" value="KAK9004934.1"/>
    <property type="molecule type" value="Genomic_DNA"/>
</dbReference>
<reference evidence="1 2" key="1">
    <citation type="journal article" date="2024" name="G3 (Bethesda)">
        <title>Genome assembly of Hibiscus sabdariffa L. provides insights into metabolisms of medicinal natural products.</title>
        <authorList>
            <person name="Kim T."/>
        </authorList>
    </citation>
    <scope>NUCLEOTIDE SEQUENCE [LARGE SCALE GENOMIC DNA]</scope>
    <source>
        <strain evidence="1">TK-2024</strain>
        <tissue evidence="1">Old leaves</tissue>
    </source>
</reference>
<protein>
    <submittedName>
        <fullName evidence="1">Uncharacterized protein</fullName>
    </submittedName>
</protein>
<dbReference type="Proteomes" id="UP001396334">
    <property type="component" value="Unassembled WGS sequence"/>
</dbReference>
<organism evidence="1 2">
    <name type="scientific">Hibiscus sabdariffa</name>
    <name type="common">roselle</name>
    <dbReference type="NCBI Taxonomy" id="183260"/>
    <lineage>
        <taxon>Eukaryota</taxon>
        <taxon>Viridiplantae</taxon>
        <taxon>Streptophyta</taxon>
        <taxon>Embryophyta</taxon>
        <taxon>Tracheophyta</taxon>
        <taxon>Spermatophyta</taxon>
        <taxon>Magnoliopsida</taxon>
        <taxon>eudicotyledons</taxon>
        <taxon>Gunneridae</taxon>
        <taxon>Pentapetalae</taxon>
        <taxon>rosids</taxon>
        <taxon>malvids</taxon>
        <taxon>Malvales</taxon>
        <taxon>Malvaceae</taxon>
        <taxon>Malvoideae</taxon>
        <taxon>Hibiscus</taxon>
    </lineage>
</organism>